<gene>
    <name evidence="1" type="ORF">Acor_42820</name>
</gene>
<name>A0A5M3VZC1_9ACTN</name>
<accession>A0A5M3VZC1</accession>
<dbReference type="AlphaFoldDB" id="A0A5M3VZC1"/>
<protein>
    <submittedName>
        <fullName evidence="1">Uncharacterized protein</fullName>
    </submittedName>
</protein>
<keyword evidence="2" id="KW-1185">Reference proteome</keyword>
<comment type="caution">
    <text evidence="1">The sequence shown here is derived from an EMBL/GenBank/DDBJ whole genome shotgun (WGS) entry which is preliminary data.</text>
</comment>
<evidence type="ECO:0000313" key="1">
    <source>
        <dbReference type="EMBL" id="GES02217.1"/>
    </source>
</evidence>
<reference evidence="1 2" key="1">
    <citation type="submission" date="2019-10" db="EMBL/GenBank/DDBJ databases">
        <title>Whole genome shotgun sequence of Acrocarpospora corrugata NBRC 13972.</title>
        <authorList>
            <person name="Ichikawa N."/>
            <person name="Kimura A."/>
            <person name="Kitahashi Y."/>
            <person name="Komaki H."/>
            <person name="Oguchi A."/>
        </authorList>
    </citation>
    <scope>NUCLEOTIDE SEQUENCE [LARGE SCALE GENOMIC DNA]</scope>
    <source>
        <strain evidence="1 2">NBRC 13972</strain>
    </source>
</reference>
<dbReference type="EMBL" id="BLAD01000056">
    <property type="protein sequence ID" value="GES02217.1"/>
    <property type="molecule type" value="Genomic_DNA"/>
</dbReference>
<sequence>MDRVRTDSPISATLVAWGNAWLTGHVGLDEAVDRVERAAGPQLVAVPLDASPATEPLVPPPVVSASVVELSDVPLRGFLAELRGEGLTSFRLALPAPGDPLGLCGPPEFTRAAVAAEQAAIAVLAGRRLGLVPAEDRRGSSYAGVRWATLPATAADADVPQLAEAERALMLTMRSATDALVGIDGPTQGFPSLDGADDALAPGYPGRAHRLGALAARLALALRLADERGLTSVQLTTRSEALRDLDRAVRRARIAAHHAIVELKTP</sequence>
<evidence type="ECO:0000313" key="2">
    <source>
        <dbReference type="Proteomes" id="UP000334990"/>
    </source>
</evidence>
<proteinExistence type="predicted"/>
<organism evidence="1 2">
    <name type="scientific">Acrocarpospora corrugata</name>
    <dbReference type="NCBI Taxonomy" id="35763"/>
    <lineage>
        <taxon>Bacteria</taxon>
        <taxon>Bacillati</taxon>
        <taxon>Actinomycetota</taxon>
        <taxon>Actinomycetes</taxon>
        <taxon>Streptosporangiales</taxon>
        <taxon>Streptosporangiaceae</taxon>
        <taxon>Acrocarpospora</taxon>
    </lineage>
</organism>
<dbReference type="Proteomes" id="UP000334990">
    <property type="component" value="Unassembled WGS sequence"/>
</dbReference>